<feature type="compositionally biased region" description="Low complexity" evidence="1">
    <location>
        <begin position="82"/>
        <end position="97"/>
    </location>
</feature>
<proteinExistence type="predicted"/>
<organism evidence="2 3">
    <name type="scientific">Polyporus arcularius HHB13444</name>
    <dbReference type="NCBI Taxonomy" id="1314778"/>
    <lineage>
        <taxon>Eukaryota</taxon>
        <taxon>Fungi</taxon>
        <taxon>Dikarya</taxon>
        <taxon>Basidiomycota</taxon>
        <taxon>Agaricomycotina</taxon>
        <taxon>Agaricomycetes</taxon>
        <taxon>Polyporales</taxon>
        <taxon>Polyporaceae</taxon>
        <taxon>Polyporus</taxon>
    </lineage>
</organism>
<gene>
    <name evidence="2" type="ORF">K466DRAFT_107129</name>
</gene>
<evidence type="ECO:0000313" key="3">
    <source>
        <dbReference type="Proteomes" id="UP000308197"/>
    </source>
</evidence>
<feature type="compositionally biased region" description="Polar residues" evidence="1">
    <location>
        <begin position="150"/>
        <end position="174"/>
    </location>
</feature>
<feature type="compositionally biased region" description="Basic residues" evidence="1">
    <location>
        <begin position="191"/>
        <end position="201"/>
    </location>
</feature>
<keyword evidence="3" id="KW-1185">Reference proteome</keyword>
<sequence length="209" mass="22287">MANSDQSPSSSYLRPLSARSSLRRALRCLLAVAPVLQPPAPTPCATCSASSARAQWRAPYDQRSACTSSVQRGSPVVHQQDPSTAPSLSSPTTRPATCAVPGERSSLSPLSPTPAAQSRRDARHCLLGARPRSPSRSAWTLLRPTRRSPHTASTQANPLPSSSIALRTLSTAALSPSRRDSAAVPACRARLAARRRPRRRGTRIDLTDV</sequence>
<dbReference type="Proteomes" id="UP000308197">
    <property type="component" value="Unassembled WGS sequence"/>
</dbReference>
<evidence type="ECO:0000313" key="2">
    <source>
        <dbReference type="EMBL" id="TFK87533.1"/>
    </source>
</evidence>
<dbReference type="AlphaFoldDB" id="A0A5C3PNF0"/>
<evidence type="ECO:0000256" key="1">
    <source>
        <dbReference type="SAM" id="MobiDB-lite"/>
    </source>
</evidence>
<reference evidence="2 3" key="1">
    <citation type="journal article" date="2019" name="Nat. Ecol. Evol.">
        <title>Megaphylogeny resolves global patterns of mushroom evolution.</title>
        <authorList>
            <person name="Varga T."/>
            <person name="Krizsan K."/>
            <person name="Foldi C."/>
            <person name="Dima B."/>
            <person name="Sanchez-Garcia M."/>
            <person name="Sanchez-Ramirez S."/>
            <person name="Szollosi G.J."/>
            <person name="Szarkandi J.G."/>
            <person name="Papp V."/>
            <person name="Albert L."/>
            <person name="Andreopoulos W."/>
            <person name="Angelini C."/>
            <person name="Antonin V."/>
            <person name="Barry K.W."/>
            <person name="Bougher N.L."/>
            <person name="Buchanan P."/>
            <person name="Buyck B."/>
            <person name="Bense V."/>
            <person name="Catcheside P."/>
            <person name="Chovatia M."/>
            <person name="Cooper J."/>
            <person name="Damon W."/>
            <person name="Desjardin D."/>
            <person name="Finy P."/>
            <person name="Geml J."/>
            <person name="Haridas S."/>
            <person name="Hughes K."/>
            <person name="Justo A."/>
            <person name="Karasinski D."/>
            <person name="Kautmanova I."/>
            <person name="Kiss B."/>
            <person name="Kocsube S."/>
            <person name="Kotiranta H."/>
            <person name="LaButti K.M."/>
            <person name="Lechner B.E."/>
            <person name="Liimatainen K."/>
            <person name="Lipzen A."/>
            <person name="Lukacs Z."/>
            <person name="Mihaltcheva S."/>
            <person name="Morgado L.N."/>
            <person name="Niskanen T."/>
            <person name="Noordeloos M.E."/>
            <person name="Ohm R.A."/>
            <person name="Ortiz-Santana B."/>
            <person name="Ovrebo C."/>
            <person name="Racz N."/>
            <person name="Riley R."/>
            <person name="Savchenko A."/>
            <person name="Shiryaev A."/>
            <person name="Soop K."/>
            <person name="Spirin V."/>
            <person name="Szebenyi C."/>
            <person name="Tomsovsky M."/>
            <person name="Tulloss R.E."/>
            <person name="Uehling J."/>
            <person name="Grigoriev I.V."/>
            <person name="Vagvolgyi C."/>
            <person name="Papp T."/>
            <person name="Martin F.M."/>
            <person name="Miettinen O."/>
            <person name="Hibbett D.S."/>
            <person name="Nagy L.G."/>
        </authorList>
    </citation>
    <scope>NUCLEOTIDE SEQUENCE [LARGE SCALE GENOMIC DNA]</scope>
    <source>
        <strain evidence="2 3">HHB13444</strain>
    </source>
</reference>
<name>A0A5C3PNF0_9APHY</name>
<dbReference type="InParanoid" id="A0A5C3PNF0"/>
<protein>
    <submittedName>
        <fullName evidence="2">Uncharacterized protein</fullName>
    </submittedName>
</protein>
<dbReference type="EMBL" id="ML211149">
    <property type="protein sequence ID" value="TFK87533.1"/>
    <property type="molecule type" value="Genomic_DNA"/>
</dbReference>
<feature type="region of interest" description="Disordered" evidence="1">
    <location>
        <begin position="65"/>
        <end position="209"/>
    </location>
</feature>
<accession>A0A5C3PNF0</accession>